<evidence type="ECO:0000313" key="5">
    <source>
        <dbReference type="EMBL" id="GEP59685.1"/>
    </source>
</evidence>
<dbReference type="Gene3D" id="3.40.50.300">
    <property type="entry name" value="P-loop containing nucleotide triphosphate hydrolases"/>
    <property type="match status" value="1"/>
</dbReference>
<proteinExistence type="predicted"/>
<sequence length="241" mass="26035">MTPLVEVSGLSVEFGGIAAVHELTFAVSRCEIVALMGPNGAGKTTTFHLIAGARQPGSGRIMFDGRDLAGLRPDARCRLGVARTFQITQPFQELSVTENVMVGAMMHHKRLPDARAAARRYVELVGLADKADAPAKGLSTGQRKRLELARAIATRPKLLLMDEVTGGIDQKSIPGMIELVRRLREQGLTVIMIEHNMRVIGEVADRAIFMNRGVKIAEGTPADIARHPDVIDLYLGDAAHG</sequence>
<dbReference type="GO" id="GO:0005886">
    <property type="term" value="C:plasma membrane"/>
    <property type="evidence" value="ECO:0007669"/>
    <property type="project" value="TreeGrafter"/>
</dbReference>
<dbReference type="PANTHER" id="PTHR45772:SF7">
    <property type="entry name" value="AMINO ACID ABC TRANSPORTER ATP-BINDING PROTEIN"/>
    <property type="match status" value="1"/>
</dbReference>
<dbReference type="GO" id="GO:1903806">
    <property type="term" value="P:L-isoleucine import across plasma membrane"/>
    <property type="evidence" value="ECO:0007669"/>
    <property type="project" value="TreeGrafter"/>
</dbReference>
<dbReference type="GO" id="GO:0015192">
    <property type="term" value="F:L-phenylalanine transmembrane transporter activity"/>
    <property type="evidence" value="ECO:0007669"/>
    <property type="project" value="TreeGrafter"/>
</dbReference>
<protein>
    <submittedName>
        <fullName evidence="5">ABC transporter ATP-binding protein</fullName>
    </submittedName>
</protein>
<evidence type="ECO:0000259" key="4">
    <source>
        <dbReference type="PROSITE" id="PS50893"/>
    </source>
</evidence>
<dbReference type="InterPro" id="IPR051120">
    <property type="entry name" value="ABC_AA/LPS_Transport"/>
</dbReference>
<gene>
    <name evidence="5" type="ORF">RSO01_68510</name>
</gene>
<dbReference type="AlphaFoldDB" id="A0A512NL63"/>
<dbReference type="CDD" id="cd03219">
    <property type="entry name" value="ABC_Mj1267_LivG_branched"/>
    <property type="match status" value="1"/>
</dbReference>
<evidence type="ECO:0000256" key="2">
    <source>
        <dbReference type="ARBA" id="ARBA00022741"/>
    </source>
</evidence>
<organism evidence="5 6">
    <name type="scientific">Reyranella soli</name>
    <dbReference type="NCBI Taxonomy" id="1230389"/>
    <lineage>
        <taxon>Bacteria</taxon>
        <taxon>Pseudomonadati</taxon>
        <taxon>Pseudomonadota</taxon>
        <taxon>Alphaproteobacteria</taxon>
        <taxon>Hyphomicrobiales</taxon>
        <taxon>Reyranellaceae</taxon>
        <taxon>Reyranella</taxon>
    </lineage>
</organism>
<keyword evidence="6" id="KW-1185">Reference proteome</keyword>
<evidence type="ECO:0000313" key="6">
    <source>
        <dbReference type="Proteomes" id="UP000321058"/>
    </source>
</evidence>
<keyword evidence="3 5" id="KW-0067">ATP-binding</keyword>
<evidence type="ECO:0000256" key="1">
    <source>
        <dbReference type="ARBA" id="ARBA00022448"/>
    </source>
</evidence>
<dbReference type="EMBL" id="BKAJ01000137">
    <property type="protein sequence ID" value="GEP59685.1"/>
    <property type="molecule type" value="Genomic_DNA"/>
</dbReference>
<dbReference type="GO" id="GO:0005304">
    <property type="term" value="F:L-valine transmembrane transporter activity"/>
    <property type="evidence" value="ECO:0007669"/>
    <property type="project" value="TreeGrafter"/>
</dbReference>
<dbReference type="InterPro" id="IPR003439">
    <property type="entry name" value="ABC_transporter-like_ATP-bd"/>
</dbReference>
<feature type="domain" description="ABC transporter" evidence="4">
    <location>
        <begin position="5"/>
        <end position="237"/>
    </location>
</feature>
<dbReference type="SMART" id="SM00382">
    <property type="entry name" value="AAA"/>
    <property type="match status" value="1"/>
</dbReference>
<dbReference type="GO" id="GO:1903805">
    <property type="term" value="P:L-valine import across plasma membrane"/>
    <property type="evidence" value="ECO:0007669"/>
    <property type="project" value="TreeGrafter"/>
</dbReference>
<dbReference type="InterPro" id="IPR003593">
    <property type="entry name" value="AAA+_ATPase"/>
</dbReference>
<dbReference type="OrthoDB" id="9806149at2"/>
<accession>A0A512NL63</accession>
<dbReference type="PROSITE" id="PS50893">
    <property type="entry name" value="ABC_TRANSPORTER_2"/>
    <property type="match status" value="1"/>
</dbReference>
<dbReference type="GO" id="GO:0042941">
    <property type="term" value="P:D-alanine transmembrane transport"/>
    <property type="evidence" value="ECO:0007669"/>
    <property type="project" value="TreeGrafter"/>
</dbReference>
<dbReference type="GO" id="GO:0015188">
    <property type="term" value="F:L-isoleucine transmembrane transporter activity"/>
    <property type="evidence" value="ECO:0007669"/>
    <property type="project" value="TreeGrafter"/>
</dbReference>
<keyword evidence="2" id="KW-0547">Nucleotide-binding</keyword>
<dbReference type="RefSeq" id="WP_147155055.1">
    <property type="nucleotide sequence ID" value="NZ_BKAJ01000137.1"/>
</dbReference>
<dbReference type="GO" id="GO:0005524">
    <property type="term" value="F:ATP binding"/>
    <property type="evidence" value="ECO:0007669"/>
    <property type="project" value="UniProtKB-KW"/>
</dbReference>
<dbReference type="InterPro" id="IPR032823">
    <property type="entry name" value="BCA_ABC_TP_C"/>
</dbReference>
<dbReference type="GO" id="GO:0016887">
    <property type="term" value="F:ATP hydrolysis activity"/>
    <property type="evidence" value="ECO:0007669"/>
    <property type="project" value="InterPro"/>
</dbReference>
<dbReference type="InterPro" id="IPR027417">
    <property type="entry name" value="P-loop_NTPase"/>
</dbReference>
<dbReference type="Pfam" id="PF12399">
    <property type="entry name" value="BCA_ABC_TP_C"/>
    <property type="match status" value="1"/>
</dbReference>
<dbReference type="Proteomes" id="UP000321058">
    <property type="component" value="Unassembled WGS sequence"/>
</dbReference>
<dbReference type="GO" id="GO:0015808">
    <property type="term" value="P:L-alanine transport"/>
    <property type="evidence" value="ECO:0007669"/>
    <property type="project" value="TreeGrafter"/>
</dbReference>
<evidence type="ECO:0000256" key="3">
    <source>
        <dbReference type="ARBA" id="ARBA00022840"/>
    </source>
</evidence>
<name>A0A512NL63_9HYPH</name>
<dbReference type="Pfam" id="PF00005">
    <property type="entry name" value="ABC_tran"/>
    <property type="match status" value="1"/>
</dbReference>
<dbReference type="SUPFAM" id="SSF52540">
    <property type="entry name" value="P-loop containing nucleoside triphosphate hydrolases"/>
    <property type="match status" value="1"/>
</dbReference>
<keyword evidence="1" id="KW-0813">Transport</keyword>
<comment type="caution">
    <text evidence="5">The sequence shown here is derived from an EMBL/GenBank/DDBJ whole genome shotgun (WGS) entry which is preliminary data.</text>
</comment>
<dbReference type="PANTHER" id="PTHR45772">
    <property type="entry name" value="CONSERVED COMPONENT OF ABC TRANSPORTER FOR NATURAL AMINO ACIDS-RELATED"/>
    <property type="match status" value="1"/>
</dbReference>
<reference evidence="5 6" key="1">
    <citation type="submission" date="2019-07" db="EMBL/GenBank/DDBJ databases">
        <title>Whole genome shotgun sequence of Reyranella soli NBRC 108950.</title>
        <authorList>
            <person name="Hosoyama A."/>
            <person name="Uohara A."/>
            <person name="Ohji S."/>
            <person name="Ichikawa N."/>
        </authorList>
    </citation>
    <scope>NUCLEOTIDE SEQUENCE [LARGE SCALE GENOMIC DNA]</scope>
    <source>
        <strain evidence="5 6">NBRC 108950</strain>
    </source>
</reference>